<proteinExistence type="predicted"/>
<dbReference type="AlphaFoldDB" id="A0A120EVY4"/>
<accession>A0A120EVY4</accession>
<dbReference type="EMBL" id="LNTA01000240">
    <property type="protein sequence ID" value="KWV12007.1"/>
    <property type="molecule type" value="Genomic_DNA"/>
</dbReference>
<name>A0A120EVY4_XANCT</name>
<evidence type="ECO:0000313" key="1">
    <source>
        <dbReference type="EMBL" id="KWV12007.1"/>
    </source>
</evidence>
<organism evidence="1 2">
    <name type="scientific">Xanthomonas campestris pv. translucens</name>
    <dbReference type="NCBI Taxonomy" id="343"/>
    <lineage>
        <taxon>Bacteria</taxon>
        <taxon>Pseudomonadati</taxon>
        <taxon>Pseudomonadota</taxon>
        <taxon>Gammaproteobacteria</taxon>
        <taxon>Lysobacterales</taxon>
        <taxon>Lysobacteraceae</taxon>
        <taxon>Xanthomonas</taxon>
        <taxon>Xanthomonas translucens group</taxon>
    </lineage>
</organism>
<reference evidence="1 2" key="1">
    <citation type="submission" date="2015-11" db="EMBL/GenBank/DDBJ databases">
        <title>Long Read and Single Molecule DNA Sequencing Simplifies Genome Assembly and TAL Effector Gene Analysis of Xanthomonas translucens.</title>
        <authorList>
            <person name="Peng Z."/>
            <person name="Hu Y."/>
            <person name="Xie J."/>
            <person name="Potnis N."/>
            <person name="Akhunova A."/>
            <person name="Jones J."/>
            <person name="Liu Z."/>
            <person name="White F."/>
            <person name="Liu S."/>
        </authorList>
    </citation>
    <scope>NUCLEOTIDE SEQUENCE [LARGE SCALE GENOMIC DNA]</scope>
    <source>
        <strain evidence="1 2">B1</strain>
    </source>
</reference>
<dbReference type="Proteomes" id="UP000055854">
    <property type="component" value="Unassembled WGS sequence"/>
</dbReference>
<gene>
    <name evidence="1" type="ORF">ATB53_18355</name>
</gene>
<comment type="caution">
    <text evidence="1">The sequence shown here is derived from an EMBL/GenBank/DDBJ whole genome shotgun (WGS) entry which is preliminary data.</text>
</comment>
<sequence>MFIRHIQLWRVLAQLVQMLAGAYPTRIRPPLAFGGVVHVVGQPRHLADVIKLLELRCLLLRLRIVARAQLVEEFTLLLVFGKARHLKFPSSVVNQSNGMSFSS</sequence>
<protein>
    <submittedName>
        <fullName evidence="1">Uncharacterized protein</fullName>
    </submittedName>
</protein>
<evidence type="ECO:0000313" key="2">
    <source>
        <dbReference type="Proteomes" id="UP000055854"/>
    </source>
</evidence>